<dbReference type="InterPro" id="IPR009936">
    <property type="entry name" value="DUF1468"/>
</dbReference>
<feature type="transmembrane region" description="Helical" evidence="2">
    <location>
        <begin position="142"/>
        <end position="161"/>
    </location>
</feature>
<gene>
    <name evidence="4" type="ORF">HGB44_29785</name>
</gene>
<feature type="region of interest" description="Disordered" evidence="1">
    <location>
        <begin position="1"/>
        <end position="104"/>
    </location>
</feature>
<organism evidence="4 5">
    <name type="scientific">Nocardiopsis alborubida</name>
    <dbReference type="NCBI Taxonomy" id="146802"/>
    <lineage>
        <taxon>Bacteria</taxon>
        <taxon>Bacillati</taxon>
        <taxon>Actinomycetota</taxon>
        <taxon>Actinomycetes</taxon>
        <taxon>Streptosporangiales</taxon>
        <taxon>Nocardiopsidaceae</taxon>
        <taxon>Nocardiopsis</taxon>
    </lineage>
</organism>
<feature type="compositionally biased region" description="Low complexity" evidence="1">
    <location>
        <begin position="75"/>
        <end position="92"/>
    </location>
</feature>
<dbReference type="Pfam" id="PF07331">
    <property type="entry name" value="TctB"/>
    <property type="match status" value="1"/>
</dbReference>
<evidence type="ECO:0000313" key="4">
    <source>
        <dbReference type="EMBL" id="NKZ01825.1"/>
    </source>
</evidence>
<feature type="transmembrane region" description="Helical" evidence="2">
    <location>
        <begin position="181"/>
        <end position="208"/>
    </location>
</feature>
<name>A0A7X6MJP8_9ACTN</name>
<evidence type="ECO:0000313" key="5">
    <source>
        <dbReference type="Proteomes" id="UP000553209"/>
    </source>
</evidence>
<keyword evidence="2" id="KW-0812">Transmembrane</keyword>
<dbReference type="Proteomes" id="UP000553209">
    <property type="component" value="Unassembled WGS sequence"/>
</dbReference>
<keyword evidence="5" id="KW-1185">Reference proteome</keyword>
<dbReference type="EMBL" id="JAAXPG010000044">
    <property type="protein sequence ID" value="NKZ01825.1"/>
    <property type="molecule type" value="Genomic_DNA"/>
</dbReference>
<feature type="transmembrane region" description="Helical" evidence="2">
    <location>
        <begin position="220"/>
        <end position="240"/>
    </location>
</feature>
<feature type="transmembrane region" description="Helical" evidence="2">
    <location>
        <begin position="110"/>
        <end position="130"/>
    </location>
</feature>
<reference evidence="4 5" key="1">
    <citation type="submission" date="2020-04" db="EMBL/GenBank/DDBJ databases">
        <title>MicrobeNet Type strains.</title>
        <authorList>
            <person name="Nicholson A.C."/>
        </authorList>
    </citation>
    <scope>NUCLEOTIDE SEQUENCE [LARGE SCALE GENOMIC DNA]</scope>
    <source>
        <strain evidence="4 5">ATCC 23612</strain>
    </source>
</reference>
<feature type="compositionally biased region" description="Polar residues" evidence="1">
    <location>
        <begin position="31"/>
        <end position="40"/>
    </location>
</feature>
<dbReference type="AlphaFoldDB" id="A0A7X6MJP8"/>
<keyword evidence="2" id="KW-0472">Membrane</keyword>
<accession>A0A7X6MJP8</accession>
<evidence type="ECO:0000256" key="2">
    <source>
        <dbReference type="SAM" id="Phobius"/>
    </source>
</evidence>
<proteinExistence type="predicted"/>
<comment type="caution">
    <text evidence="4">The sequence shown here is derived from an EMBL/GenBank/DDBJ whole genome shotgun (WGS) entry which is preliminary data.</text>
</comment>
<feature type="compositionally biased region" description="Basic and acidic residues" evidence="1">
    <location>
        <begin position="20"/>
        <end position="30"/>
    </location>
</feature>
<evidence type="ECO:0000259" key="3">
    <source>
        <dbReference type="Pfam" id="PF07331"/>
    </source>
</evidence>
<feature type="domain" description="DUF1468" evidence="3">
    <location>
        <begin position="110"/>
        <end position="243"/>
    </location>
</feature>
<sequence>MSEPRTRGAGAPVSAAGEPAAREPTARESGTEGTDSQETAAQKAATPADTDPGAQQAGPKQGVLEQGVLEKGEPQEGAPQEAAPEEAAPQEAAPEDDEPPKPLAPWANTAVALTVIALGVAGAAGSWALGPGTPADPGSGTWPLLVSVAIAALGTVLLGLARRTADTEVFSASSWKVLAGIATMVGFVAVVGVIGFEIPSALLAFVWLRFLGGESWRLSAIASVLIVVAFYTVFVGLLAVPIPHLF</sequence>
<protein>
    <submittedName>
        <fullName evidence="4">Tripartite tricarboxylate transporter TctB family protein</fullName>
    </submittedName>
</protein>
<keyword evidence="2" id="KW-1133">Transmembrane helix</keyword>
<evidence type="ECO:0000256" key="1">
    <source>
        <dbReference type="SAM" id="MobiDB-lite"/>
    </source>
</evidence>